<accession>A0A098DC44</accession>
<dbReference type="EMBL" id="HG970332">
    <property type="protein sequence ID" value="CEF76017.1"/>
    <property type="molecule type" value="Genomic_DNA"/>
</dbReference>
<dbReference type="InterPro" id="IPR027417">
    <property type="entry name" value="P-loop_NTPase"/>
</dbReference>
<feature type="compositionally biased region" description="Low complexity" evidence="4">
    <location>
        <begin position="620"/>
        <end position="639"/>
    </location>
</feature>
<dbReference type="GO" id="GO:0005634">
    <property type="term" value="C:nucleus"/>
    <property type="evidence" value="ECO:0007669"/>
    <property type="project" value="TreeGrafter"/>
</dbReference>
<dbReference type="GO" id="GO:0006281">
    <property type="term" value="P:DNA repair"/>
    <property type="evidence" value="ECO:0007669"/>
    <property type="project" value="TreeGrafter"/>
</dbReference>
<dbReference type="SUPFAM" id="SSF52540">
    <property type="entry name" value="P-loop containing nucleoside triphosphate hydrolases"/>
    <property type="match status" value="2"/>
</dbReference>
<reference evidence="8 9" key="1">
    <citation type="journal article" date="2007" name="Science">
        <title>The Fusarium graminearum genome reveals a link between localized polymorphism and pathogen specialization.</title>
        <authorList>
            <person name="Cuomo C.A."/>
            <person name="Gueldener U."/>
            <person name="Xu J.-R."/>
            <person name="Trail F."/>
            <person name="Turgeon B.G."/>
            <person name="Di Pietro A."/>
            <person name="Walton J.D."/>
            <person name="Ma L.-J."/>
            <person name="Baker S.E."/>
            <person name="Rep M."/>
            <person name="Adam G."/>
            <person name="Antoniw J."/>
            <person name="Baldwin T."/>
            <person name="Calvo S.E."/>
            <person name="Chang Y.-L."/>
            <person name="DeCaprio D."/>
            <person name="Gale L.R."/>
            <person name="Gnerre S."/>
            <person name="Goswami R.S."/>
            <person name="Hammond-Kosack K."/>
            <person name="Harris L.J."/>
            <person name="Hilburn K."/>
            <person name="Kennell J.C."/>
            <person name="Kroken S."/>
            <person name="Magnuson J.K."/>
            <person name="Mannhaupt G."/>
            <person name="Mauceli E.W."/>
            <person name="Mewes H.-W."/>
            <person name="Mitterbauer R."/>
            <person name="Muehlbauer G."/>
            <person name="Muensterkoetter M."/>
            <person name="Nelson D."/>
            <person name="O'Donnell K."/>
            <person name="Ouellet T."/>
            <person name="Qi W."/>
            <person name="Quesneville H."/>
            <person name="Roncero M.I.G."/>
            <person name="Seong K.-Y."/>
            <person name="Tetko I.V."/>
            <person name="Urban M."/>
            <person name="Waalwijk C."/>
            <person name="Ward T.J."/>
            <person name="Yao J."/>
            <person name="Birren B.W."/>
            <person name="Kistler H.C."/>
        </authorList>
    </citation>
    <scope>NUCLEOTIDE SEQUENCE [LARGE SCALE GENOMIC DNA]</scope>
    <source>
        <strain evidence="9">ATCC MYA-4620 / CBS 123657 / FGSC 9075 / NRRL 31084 / PH-1</strain>
        <strain evidence="8">PH-1 / ATCC MYA-4620 / FGSC 9075 / NRRL 31084</strain>
    </source>
</reference>
<dbReference type="Proteomes" id="UP000070720">
    <property type="component" value="Chromosome 1"/>
</dbReference>
<gene>
    <name evidence="8" type="primary">FG10568.1</name>
    <name evidence="7" type="ORF">FGRAMPH1_01T08429</name>
</gene>
<dbReference type="CDD" id="cd18793">
    <property type="entry name" value="SF2_C_SNF"/>
    <property type="match status" value="1"/>
</dbReference>
<dbReference type="GO" id="GO:0016787">
    <property type="term" value="F:hydrolase activity"/>
    <property type="evidence" value="ECO:0007669"/>
    <property type="project" value="UniProtKB-KW"/>
</dbReference>
<evidence type="ECO:0000259" key="6">
    <source>
        <dbReference type="PROSITE" id="PS51194"/>
    </source>
</evidence>
<dbReference type="SMART" id="SM00487">
    <property type="entry name" value="DEXDc"/>
    <property type="match status" value="1"/>
</dbReference>
<dbReference type="PROSITE" id="PS51192">
    <property type="entry name" value="HELICASE_ATP_BIND_1"/>
    <property type="match status" value="1"/>
</dbReference>
<evidence type="ECO:0000256" key="3">
    <source>
        <dbReference type="ARBA" id="ARBA00022840"/>
    </source>
</evidence>
<dbReference type="Pfam" id="PF00176">
    <property type="entry name" value="SNF2-rel_dom"/>
    <property type="match status" value="1"/>
</dbReference>
<dbReference type="AlphaFoldDB" id="A0A098DC44"/>
<evidence type="ECO:0000259" key="5">
    <source>
        <dbReference type="PROSITE" id="PS51192"/>
    </source>
</evidence>
<dbReference type="InterPro" id="IPR000330">
    <property type="entry name" value="SNF2_N"/>
</dbReference>
<dbReference type="InterPro" id="IPR038718">
    <property type="entry name" value="SNF2-like_sf"/>
</dbReference>
<dbReference type="Pfam" id="PF00271">
    <property type="entry name" value="Helicase_C"/>
    <property type="match status" value="1"/>
</dbReference>
<evidence type="ECO:0000313" key="7">
    <source>
        <dbReference type="EMBL" id="CEF76017.1"/>
    </source>
</evidence>
<organism evidence="7 9">
    <name type="scientific">Gibberella zeae (strain ATCC MYA-4620 / CBS 123657 / FGSC 9075 / NRRL 31084 / PH-1)</name>
    <name type="common">Wheat head blight fungus</name>
    <name type="synonym">Fusarium graminearum</name>
    <dbReference type="NCBI Taxonomy" id="229533"/>
    <lineage>
        <taxon>Eukaryota</taxon>
        <taxon>Fungi</taxon>
        <taxon>Dikarya</taxon>
        <taxon>Ascomycota</taxon>
        <taxon>Pezizomycotina</taxon>
        <taxon>Sordariomycetes</taxon>
        <taxon>Hypocreomycetidae</taxon>
        <taxon>Hypocreales</taxon>
        <taxon>Nectriaceae</taxon>
        <taxon>Fusarium</taxon>
    </lineage>
</organism>
<evidence type="ECO:0000256" key="2">
    <source>
        <dbReference type="ARBA" id="ARBA00022801"/>
    </source>
</evidence>
<sequence>MSSKRQLAHHDDSSNSVAKRQHLELFMSTTSPNSQSNAPSPICFGTLCEVRAKSAGSLDAESTPKSNGSHRLVIRDPDFFLFGIHVHDSIQGFTVPDSNTFVMIDIITAKKLEALKEQAGVFTKAVVESKAVKGLSRKSAKSPFEISVNIYGYELDARDIGQQLSKVGAFLQHPFYLEEGVEYLNPQFFHPQDGPRYMTHLVGMDEPKFQAKVFSDVVEGVLSSLDNGLPNLGINDPEIILTDDLITPLQDHQKTALSFILRRETPEYCQQVGRELLFHTRVPSHKAIPSLSLGGILADVMGLGKTLTILVSIYHSRCSAENFQNTNIDVDMDQPTYPRTSATLVVVTSTQIMDVWQQEVSKHFRDGSLRVNTFHGESRSTQSTSLMNYDIVLTTFATLVSDCKRHKVLQSVEWFRVVLDEAHWIRNPSSKQFKAADSLATERRWCLSGTPIQNCINDLVSLLRFFKFEPFSNMDVFRQYILEPLRTENVLGSTNPLQMLLQSVCLRRTEKYLNLPAAHYELITLSLHHDEQNLYSDVFRKYRSELDDLVSSLTKMDKKKATLRFSMISELRRLCNHGTLLEPPNTLDDATLNVSCDYCNAAEKDNMAKLNGDSMCPECQRSLSPSTPSHSNSRSQSVQLSSLEEPARIHLGLSTKLQSVADNICLRSKSLVFSYWTTTLNLLQTMLEDRGIVLRRIDGSLGNGERLRVLNEFKNDPAISVLLITMQTGAVGLTLTVATQVHIIEPQWNPSVEEQAIARALRMGQSNIVKVFRYIMKNTVEERILALQKKKTDLVKFTIDGSSRDGVSGTLEDLKFILDI</sequence>
<dbReference type="InterPro" id="IPR001650">
    <property type="entry name" value="Helicase_C-like"/>
</dbReference>
<dbReference type="VEuPathDB" id="FungiDB:FGRAMPH1_01G08429"/>
<keyword evidence="1" id="KW-0547">Nucleotide-binding</keyword>
<evidence type="ECO:0000313" key="9">
    <source>
        <dbReference type="Proteomes" id="UP000070720"/>
    </source>
</evidence>
<dbReference type="GO" id="GO:0008094">
    <property type="term" value="F:ATP-dependent activity, acting on DNA"/>
    <property type="evidence" value="ECO:0007669"/>
    <property type="project" value="TreeGrafter"/>
</dbReference>
<dbReference type="InParanoid" id="A0A098DC44"/>
<feature type="domain" description="Helicase C-terminal" evidence="6">
    <location>
        <begin position="656"/>
        <end position="815"/>
    </location>
</feature>
<dbReference type="Gene3D" id="3.40.50.300">
    <property type="entry name" value="P-loop containing nucleotide triphosphate hydrolases"/>
    <property type="match status" value="1"/>
</dbReference>
<dbReference type="InterPro" id="IPR050628">
    <property type="entry name" value="SNF2_RAD54_helicase_TF"/>
</dbReference>
<protein>
    <submittedName>
        <fullName evidence="7">Chromosome 1, complete genome</fullName>
    </submittedName>
</protein>
<dbReference type="InterPro" id="IPR014001">
    <property type="entry name" value="Helicase_ATP-bd"/>
</dbReference>
<dbReference type="GO" id="GO:0005524">
    <property type="term" value="F:ATP binding"/>
    <property type="evidence" value="ECO:0007669"/>
    <property type="project" value="UniProtKB-KW"/>
</dbReference>
<keyword evidence="9" id="KW-1185">Reference proteome</keyword>
<evidence type="ECO:0000313" key="8">
    <source>
        <dbReference type="EnsemblFungi" id="CEF76017"/>
    </source>
</evidence>
<dbReference type="PANTHER" id="PTHR45626">
    <property type="entry name" value="TRANSCRIPTION TERMINATION FACTOR 2-RELATED"/>
    <property type="match status" value="1"/>
</dbReference>
<reference evidence="8" key="4">
    <citation type="submission" date="2017-01" db="UniProtKB">
        <authorList>
            <consortium name="EnsemblFungi"/>
        </authorList>
    </citation>
    <scope>IDENTIFICATION</scope>
    <source>
        <strain evidence="8">PH-1 / ATCC MYA-4620 / FGSC 9075 / NRRL 31084</strain>
    </source>
</reference>
<dbReference type="CDD" id="cd18008">
    <property type="entry name" value="DEXDc_SHPRH-like"/>
    <property type="match status" value="1"/>
</dbReference>
<evidence type="ECO:0000256" key="1">
    <source>
        <dbReference type="ARBA" id="ARBA00022741"/>
    </source>
</evidence>
<proteinExistence type="predicted"/>
<dbReference type="Gene3D" id="3.40.50.10810">
    <property type="entry name" value="Tandem AAA-ATPase domain"/>
    <property type="match status" value="1"/>
</dbReference>
<feature type="domain" description="Helicase ATP-binding" evidence="5">
    <location>
        <begin position="286"/>
        <end position="469"/>
    </location>
</feature>
<dbReference type="EnsemblFungi" id="CEF76017">
    <property type="protein sequence ID" value="CEF76017"/>
    <property type="gene ID" value="FGRRES_17391"/>
</dbReference>
<keyword evidence="3" id="KW-0067">ATP-binding</keyword>
<dbReference type="STRING" id="229533.A0A098DC44"/>
<reference evidence="8 9" key="2">
    <citation type="journal article" date="2010" name="Nature">
        <title>Comparative genomics reveals mobile pathogenicity chromosomes in Fusarium.</title>
        <authorList>
            <person name="Ma L.J."/>
            <person name="van der Does H.C."/>
            <person name="Borkovich K.A."/>
            <person name="Coleman J.J."/>
            <person name="Daboussi M.J."/>
            <person name="Di Pietro A."/>
            <person name="Dufresne M."/>
            <person name="Freitag M."/>
            <person name="Grabherr M."/>
            <person name="Henrissat B."/>
            <person name="Houterman P.M."/>
            <person name="Kang S."/>
            <person name="Shim W.B."/>
            <person name="Woloshuk C."/>
            <person name="Xie X."/>
            <person name="Xu J.R."/>
            <person name="Antoniw J."/>
            <person name="Baker S.E."/>
            <person name="Bluhm B.H."/>
            <person name="Breakspear A."/>
            <person name="Brown D.W."/>
            <person name="Butchko R.A."/>
            <person name="Chapman S."/>
            <person name="Coulson R."/>
            <person name="Coutinho P.M."/>
            <person name="Danchin E.G."/>
            <person name="Diener A."/>
            <person name="Gale L.R."/>
            <person name="Gardiner D.M."/>
            <person name="Goff S."/>
            <person name="Hammond-Kosack K.E."/>
            <person name="Hilburn K."/>
            <person name="Hua-Van A."/>
            <person name="Jonkers W."/>
            <person name="Kazan K."/>
            <person name="Kodira C.D."/>
            <person name="Koehrsen M."/>
            <person name="Kumar L."/>
            <person name="Lee Y.H."/>
            <person name="Li L."/>
            <person name="Manners J.M."/>
            <person name="Miranda-Saavedra D."/>
            <person name="Mukherjee M."/>
            <person name="Park G."/>
            <person name="Park J."/>
            <person name="Park S.Y."/>
            <person name="Proctor R.H."/>
            <person name="Regev A."/>
            <person name="Ruiz-Roldan M.C."/>
            <person name="Sain D."/>
            <person name="Sakthikumar S."/>
            <person name="Sykes S."/>
            <person name="Schwartz D.C."/>
            <person name="Turgeon B.G."/>
            <person name="Wapinski I."/>
            <person name="Yoder O."/>
            <person name="Young S."/>
            <person name="Zeng Q."/>
            <person name="Zhou S."/>
            <person name="Galagan J."/>
            <person name="Cuomo C.A."/>
            <person name="Kistler H.C."/>
            <person name="Rep M."/>
        </authorList>
    </citation>
    <scope>GENOME REANNOTATION</scope>
    <source>
        <strain evidence="9">ATCC MYA-4620 / CBS 123657 / FGSC 9075 / NRRL 31084 / PH-1</strain>
        <strain evidence="8">PH-1 / ATCC MYA-4620 / FGSC 9075 / NRRL 31084</strain>
    </source>
</reference>
<dbReference type="SMART" id="SM00490">
    <property type="entry name" value="HELICc"/>
    <property type="match status" value="1"/>
</dbReference>
<dbReference type="PROSITE" id="PS51194">
    <property type="entry name" value="HELICASE_CTER"/>
    <property type="match status" value="1"/>
</dbReference>
<accession>A0A0E0RXP2</accession>
<name>A0A098DC44_GIBZE</name>
<evidence type="ECO:0000256" key="4">
    <source>
        <dbReference type="SAM" id="MobiDB-lite"/>
    </source>
</evidence>
<dbReference type="PANTHER" id="PTHR45626:SF22">
    <property type="entry name" value="DNA REPAIR PROTEIN RAD5"/>
    <property type="match status" value="1"/>
</dbReference>
<feature type="region of interest" description="Disordered" evidence="4">
    <location>
        <begin position="619"/>
        <end position="639"/>
    </location>
</feature>
<dbReference type="InterPro" id="IPR049730">
    <property type="entry name" value="SNF2/RAD54-like_C"/>
</dbReference>
<reference evidence="7 9" key="3">
    <citation type="journal article" date="2015" name="BMC Genomics">
        <title>The completed genome sequence of the pathogenic ascomycete fungus Fusarium graminearum.</title>
        <authorList>
            <person name="King R."/>
            <person name="Urban M."/>
            <person name="Hammond-Kosack M.C."/>
            <person name="Hassani-Pak K."/>
            <person name="Hammond-Kosack K.E."/>
        </authorList>
    </citation>
    <scope>NUCLEOTIDE SEQUENCE [LARGE SCALE GENOMIC DNA]</scope>
    <source>
        <strain evidence="9">ATCC MYA-4620 / CBS 123657 / FGSC 9075 / NRRL 31084 / PH-1</strain>
        <strain evidence="7">PH-1</strain>
    </source>
</reference>
<keyword evidence="2" id="KW-0378">Hydrolase</keyword>